<feature type="compositionally biased region" description="Basic and acidic residues" evidence="1">
    <location>
        <begin position="40"/>
        <end position="53"/>
    </location>
</feature>
<protein>
    <submittedName>
        <fullName evidence="2">Uncharacterized protein</fullName>
    </submittedName>
</protein>
<feature type="region of interest" description="Disordered" evidence="1">
    <location>
        <begin position="229"/>
        <end position="407"/>
    </location>
</feature>
<gene>
    <name evidence="2" type="ORF">BDW59DRAFT_81246</name>
</gene>
<sequence>MSGFKGIMKDGWHPKGREGKKEGWRNDFKGVNQVAGWMGKGKEKDEEKEDRVSRPLTSLKDPTSFGPPPKHIKYHGAAALPNETTPDRSGWGAPLSQAQINQQNTQRQQEEEEDRRAAQEAEEAENRPPVPYRANRTGFDPSILPPPPVRRVGSVAESAPTSASPRPKPSVPPRVPPRTNSSTPASHSLSPPPAYAPSPSATDQPQAADGYLNQAATSRLAQAGVSVPSLGVGARSSNPTSPAATDYGNHASVNELQSRFSQMRTNSSSTTPPAPSPPIRQTESPSTSAASIAGAKSTYNDFRSKHSDQIESGKQKLTGFNQKYGITNRINTAVKGKSDSADQAPPIPPHPNNLSRSTTTSSTDTENLTRRKAPPPPPPQKKAELRSTPVSTGSPAPPPLPLGTKPR</sequence>
<feature type="compositionally biased region" description="Basic and acidic residues" evidence="1">
    <location>
        <begin position="7"/>
        <end position="28"/>
    </location>
</feature>
<name>A0ABR4IB16_9EURO</name>
<feature type="compositionally biased region" description="Basic and acidic residues" evidence="1">
    <location>
        <begin position="302"/>
        <end position="314"/>
    </location>
</feature>
<feature type="compositionally biased region" description="Low complexity" evidence="1">
    <location>
        <begin position="97"/>
        <end position="107"/>
    </location>
</feature>
<feature type="compositionally biased region" description="Polar residues" evidence="1">
    <location>
        <begin position="318"/>
        <end position="331"/>
    </location>
</feature>
<dbReference type="EMBL" id="JBFXLS010000040">
    <property type="protein sequence ID" value="KAL2824943.1"/>
    <property type="molecule type" value="Genomic_DNA"/>
</dbReference>
<organism evidence="2 3">
    <name type="scientific">Aspergillus cavernicola</name>
    <dbReference type="NCBI Taxonomy" id="176166"/>
    <lineage>
        <taxon>Eukaryota</taxon>
        <taxon>Fungi</taxon>
        <taxon>Dikarya</taxon>
        <taxon>Ascomycota</taxon>
        <taxon>Pezizomycotina</taxon>
        <taxon>Eurotiomycetes</taxon>
        <taxon>Eurotiomycetidae</taxon>
        <taxon>Eurotiales</taxon>
        <taxon>Aspergillaceae</taxon>
        <taxon>Aspergillus</taxon>
        <taxon>Aspergillus subgen. Nidulantes</taxon>
    </lineage>
</organism>
<comment type="caution">
    <text evidence="2">The sequence shown here is derived from an EMBL/GenBank/DDBJ whole genome shotgun (WGS) entry which is preliminary data.</text>
</comment>
<feature type="compositionally biased region" description="Pro residues" evidence="1">
    <location>
        <begin position="166"/>
        <end position="176"/>
    </location>
</feature>
<feature type="compositionally biased region" description="Low complexity" evidence="1">
    <location>
        <begin position="355"/>
        <end position="365"/>
    </location>
</feature>
<evidence type="ECO:0000313" key="3">
    <source>
        <dbReference type="Proteomes" id="UP001610335"/>
    </source>
</evidence>
<dbReference type="Proteomes" id="UP001610335">
    <property type="component" value="Unassembled WGS sequence"/>
</dbReference>
<evidence type="ECO:0000256" key="1">
    <source>
        <dbReference type="SAM" id="MobiDB-lite"/>
    </source>
</evidence>
<feature type="compositionally biased region" description="Polar residues" evidence="1">
    <location>
        <begin position="279"/>
        <end position="290"/>
    </location>
</feature>
<reference evidence="2 3" key="1">
    <citation type="submission" date="2024-07" db="EMBL/GenBank/DDBJ databases">
        <title>Section-level genome sequencing and comparative genomics of Aspergillus sections Usti and Cavernicolus.</title>
        <authorList>
            <consortium name="Lawrence Berkeley National Laboratory"/>
            <person name="Nybo J.L."/>
            <person name="Vesth T.C."/>
            <person name="Theobald S."/>
            <person name="Frisvad J.C."/>
            <person name="Larsen T.O."/>
            <person name="Kjaerboelling I."/>
            <person name="Rothschild-Mancinelli K."/>
            <person name="Lyhne E.K."/>
            <person name="Kogle M.E."/>
            <person name="Barry K."/>
            <person name="Clum A."/>
            <person name="Na H."/>
            <person name="Ledsgaard L."/>
            <person name="Lin J."/>
            <person name="Lipzen A."/>
            <person name="Kuo A."/>
            <person name="Riley R."/>
            <person name="Mondo S."/>
            <person name="LaButti K."/>
            <person name="Haridas S."/>
            <person name="Pangalinan J."/>
            <person name="Salamov A.A."/>
            <person name="Simmons B.A."/>
            <person name="Magnuson J.K."/>
            <person name="Chen J."/>
            <person name="Drula E."/>
            <person name="Henrissat B."/>
            <person name="Wiebenga A."/>
            <person name="Lubbers R.J."/>
            <person name="Gomes A.C."/>
            <person name="Makela M.R."/>
            <person name="Stajich J."/>
            <person name="Grigoriev I.V."/>
            <person name="Mortensen U.H."/>
            <person name="De vries R.P."/>
            <person name="Baker S.E."/>
            <person name="Andersen M.R."/>
        </authorList>
    </citation>
    <scope>NUCLEOTIDE SEQUENCE [LARGE SCALE GENOMIC DNA]</scope>
    <source>
        <strain evidence="2 3">CBS 600.67</strain>
    </source>
</reference>
<keyword evidence="3" id="KW-1185">Reference proteome</keyword>
<proteinExistence type="predicted"/>
<evidence type="ECO:0000313" key="2">
    <source>
        <dbReference type="EMBL" id="KAL2824943.1"/>
    </source>
</evidence>
<feature type="region of interest" description="Disordered" evidence="1">
    <location>
        <begin position="1"/>
        <end position="215"/>
    </location>
</feature>
<accession>A0ABR4IB16</accession>
<feature type="compositionally biased region" description="Polar residues" evidence="1">
    <location>
        <begin position="251"/>
        <end position="266"/>
    </location>
</feature>
<feature type="compositionally biased region" description="Low complexity" evidence="1">
    <location>
        <begin position="177"/>
        <end position="189"/>
    </location>
</feature>